<evidence type="ECO:0000259" key="1">
    <source>
        <dbReference type="PROSITE" id="PS51819"/>
    </source>
</evidence>
<proteinExistence type="predicted"/>
<dbReference type="RefSeq" id="WP_066214981.1">
    <property type="nucleotide sequence ID" value="NZ_FNSN01000004.1"/>
</dbReference>
<dbReference type="InterPro" id="IPR029068">
    <property type="entry name" value="Glyas_Bleomycin-R_OHBP_Dase"/>
</dbReference>
<dbReference type="InterPro" id="IPR037523">
    <property type="entry name" value="VOC_core"/>
</dbReference>
<dbReference type="Gene3D" id="3.10.180.10">
    <property type="entry name" value="2,3-Dihydroxybiphenyl 1,2-Dioxygenase, domain 1"/>
    <property type="match status" value="1"/>
</dbReference>
<dbReference type="STRING" id="156980.SAMN04489745_3212"/>
<reference evidence="2 3" key="1">
    <citation type="submission" date="2016-10" db="EMBL/GenBank/DDBJ databases">
        <authorList>
            <person name="de Groot N.N."/>
        </authorList>
    </citation>
    <scope>NUCLEOTIDE SEQUENCE [LARGE SCALE GENOMIC DNA]</scope>
    <source>
        <strain evidence="2 3">DSM 10495</strain>
    </source>
</reference>
<dbReference type="InterPro" id="IPR041581">
    <property type="entry name" value="Glyoxalase_6"/>
</dbReference>
<protein>
    <submittedName>
        <fullName evidence="2">Catechol-2,3-dioxygenase</fullName>
    </submittedName>
</protein>
<dbReference type="GO" id="GO:0051213">
    <property type="term" value="F:dioxygenase activity"/>
    <property type="evidence" value="ECO:0007669"/>
    <property type="project" value="UniProtKB-KW"/>
</dbReference>
<gene>
    <name evidence="2" type="ORF">SAMN04489745_3212</name>
</gene>
<organism evidence="2 3">
    <name type="scientific">Arthrobacter woluwensis</name>
    <dbReference type="NCBI Taxonomy" id="156980"/>
    <lineage>
        <taxon>Bacteria</taxon>
        <taxon>Bacillati</taxon>
        <taxon>Actinomycetota</taxon>
        <taxon>Actinomycetes</taxon>
        <taxon>Micrococcales</taxon>
        <taxon>Micrococcaceae</taxon>
        <taxon>Arthrobacter</taxon>
    </lineage>
</organism>
<dbReference type="Proteomes" id="UP000182652">
    <property type="component" value="Unassembled WGS sequence"/>
</dbReference>
<accession>A0A1H4VJP5</accession>
<evidence type="ECO:0000313" key="3">
    <source>
        <dbReference type="Proteomes" id="UP000182652"/>
    </source>
</evidence>
<name>A0A1H4VJP5_9MICC</name>
<feature type="domain" description="VOC" evidence="1">
    <location>
        <begin position="2"/>
        <end position="116"/>
    </location>
</feature>
<evidence type="ECO:0000313" key="2">
    <source>
        <dbReference type="EMBL" id="SEC80701.1"/>
    </source>
</evidence>
<dbReference type="Pfam" id="PF18029">
    <property type="entry name" value="Glyoxalase_6"/>
    <property type="match status" value="1"/>
</dbReference>
<keyword evidence="2" id="KW-0223">Dioxygenase</keyword>
<dbReference type="EMBL" id="FNSN01000004">
    <property type="protein sequence ID" value="SEC80701.1"/>
    <property type="molecule type" value="Genomic_DNA"/>
</dbReference>
<dbReference type="PROSITE" id="PS51819">
    <property type="entry name" value="VOC"/>
    <property type="match status" value="1"/>
</dbReference>
<dbReference type="AlphaFoldDB" id="A0A1H4VJP5"/>
<keyword evidence="2" id="KW-0560">Oxidoreductase</keyword>
<dbReference type="SUPFAM" id="SSF54593">
    <property type="entry name" value="Glyoxalase/Bleomycin resistance protein/Dihydroxybiphenyl dioxygenase"/>
    <property type="match status" value="1"/>
</dbReference>
<sequence>MRIISVAFNTSDLRRAETFYGELLGLPVRREDDRLLVRIGRSELVLHEGPTGPGRQHLAWTIPRGQLASAKHWLSSRVTLLRNAEGQDEFDMPASWNARSLYFADPEGNVLELIIRRDIPDDRDHPFTAADIQNISEAGVPVVDVEATADGIRAVFGIPDYGRGSASFQPLGTVHGMLILVTPGRSWFPTDEPSGTSRLEVTIEADRDGRFTPAPGIILTSRRGAAL</sequence>
<keyword evidence="3" id="KW-1185">Reference proteome</keyword>